<comment type="caution">
    <text evidence="3">The sequence shown here is derived from an EMBL/GenBank/DDBJ whole genome shotgun (WGS) entry which is preliminary data.</text>
</comment>
<dbReference type="Proteomes" id="UP001139365">
    <property type="component" value="Unassembled WGS sequence"/>
</dbReference>
<evidence type="ECO:0000313" key="4">
    <source>
        <dbReference type="Proteomes" id="UP001139365"/>
    </source>
</evidence>
<evidence type="ECO:0000256" key="2">
    <source>
        <dbReference type="SAM" id="SignalP"/>
    </source>
</evidence>
<feature type="signal peptide" evidence="2">
    <location>
        <begin position="1"/>
        <end position="21"/>
    </location>
</feature>
<evidence type="ECO:0000256" key="1">
    <source>
        <dbReference type="SAM" id="MobiDB-lite"/>
    </source>
</evidence>
<reference evidence="3 4" key="1">
    <citation type="submission" date="2022-03" db="EMBL/GenBank/DDBJ databases">
        <title>Metagenome-assembled genomes from swine fecal metagenomes.</title>
        <authorList>
            <person name="Holman D.B."/>
            <person name="Kommadath A."/>
        </authorList>
    </citation>
    <scope>NUCLEOTIDE SEQUENCE [LARGE SCALE GENOMIC DNA]</scope>
    <source>
        <strain evidence="3">SUG147</strain>
    </source>
</reference>
<dbReference type="EMBL" id="JALEMU010000129">
    <property type="protein sequence ID" value="MCI5756208.1"/>
    <property type="molecule type" value="Genomic_DNA"/>
</dbReference>
<dbReference type="PROSITE" id="PS51257">
    <property type="entry name" value="PROKAR_LIPOPROTEIN"/>
    <property type="match status" value="1"/>
</dbReference>
<feature type="region of interest" description="Disordered" evidence="1">
    <location>
        <begin position="26"/>
        <end position="72"/>
    </location>
</feature>
<accession>A0AAE3FI27</accession>
<evidence type="ECO:0008006" key="5">
    <source>
        <dbReference type="Google" id="ProtNLM"/>
    </source>
</evidence>
<keyword evidence="2" id="KW-0732">Signal</keyword>
<sequence length="231" mass="24624">MKKTILAVIAAALALMTLVSCTNGGSGTGSGTTSGTPAQSKPADSDKDTGTKPGNTSVPDTTQPPETNPPVKVEVGTVLNYKTAFYLDEATPSSGDKFVQNVSQNFARIDDEFMLNDEDTYQLFWAATNDETFEIPFNIPADGKYNVTLTLFNGGDFGTFQIFIGETLLTSNEGLDCCNKEDGGLKEIDLGDFDLSKGDTKLVVRCMGKSDISDGTVFAINNIALTAKEVR</sequence>
<proteinExistence type="predicted"/>
<gene>
    <name evidence="3" type="ORF">MR241_07950</name>
</gene>
<feature type="compositionally biased region" description="Polar residues" evidence="1">
    <location>
        <begin position="52"/>
        <end position="65"/>
    </location>
</feature>
<name>A0AAE3FI27_9BACT</name>
<protein>
    <recommendedName>
        <fullName evidence="5">Malectin domain-containing protein</fullName>
    </recommendedName>
</protein>
<feature type="chain" id="PRO_5042278656" description="Malectin domain-containing protein" evidence="2">
    <location>
        <begin position="22"/>
        <end position="231"/>
    </location>
</feature>
<dbReference type="AlphaFoldDB" id="A0AAE3FI27"/>
<organism evidence="3 4">
    <name type="scientific">Candidatus Colimorpha enterica</name>
    <dbReference type="NCBI Taxonomy" id="3083063"/>
    <lineage>
        <taxon>Bacteria</taxon>
        <taxon>Pseudomonadati</taxon>
        <taxon>Bacteroidota</taxon>
        <taxon>Bacteroidia</taxon>
        <taxon>Bacteroidales</taxon>
        <taxon>Candidatus Colimorpha</taxon>
    </lineage>
</organism>
<evidence type="ECO:0000313" key="3">
    <source>
        <dbReference type="EMBL" id="MCI5756208.1"/>
    </source>
</evidence>